<reference evidence="1 2" key="1">
    <citation type="journal article" date="2015" name="Sci. Rep.">
        <title>The power of single molecule real-time sequencing technology in the de novo assembly of a eukaryotic genome.</title>
        <authorList>
            <person name="Sakai H."/>
            <person name="Naito K."/>
            <person name="Ogiso-Tanaka E."/>
            <person name="Takahashi Y."/>
            <person name="Iseki K."/>
            <person name="Muto C."/>
            <person name="Satou K."/>
            <person name="Teruya K."/>
            <person name="Shiroma A."/>
            <person name="Shimoji M."/>
            <person name="Hirano T."/>
            <person name="Itoh T."/>
            <person name="Kaga A."/>
            <person name="Tomooka N."/>
        </authorList>
    </citation>
    <scope>NUCLEOTIDE SEQUENCE [LARGE SCALE GENOMIC DNA]</scope>
    <source>
        <strain evidence="2">cv. Shumari</strain>
    </source>
</reference>
<keyword evidence="2" id="KW-1185">Reference proteome</keyword>
<dbReference type="AlphaFoldDB" id="A0A0S3TA88"/>
<name>A0A0S3TA88_PHAAN</name>
<proteinExistence type="predicted"/>
<evidence type="ECO:0000313" key="1">
    <source>
        <dbReference type="EMBL" id="BAU01991.1"/>
    </source>
</evidence>
<gene>
    <name evidence="1" type="primary">Vigan.11G138900</name>
    <name evidence="1" type="ORF">VIGAN_11138900</name>
</gene>
<organism evidence="1 2">
    <name type="scientific">Vigna angularis var. angularis</name>
    <dbReference type="NCBI Taxonomy" id="157739"/>
    <lineage>
        <taxon>Eukaryota</taxon>
        <taxon>Viridiplantae</taxon>
        <taxon>Streptophyta</taxon>
        <taxon>Embryophyta</taxon>
        <taxon>Tracheophyta</taxon>
        <taxon>Spermatophyta</taxon>
        <taxon>Magnoliopsida</taxon>
        <taxon>eudicotyledons</taxon>
        <taxon>Gunneridae</taxon>
        <taxon>Pentapetalae</taxon>
        <taxon>rosids</taxon>
        <taxon>fabids</taxon>
        <taxon>Fabales</taxon>
        <taxon>Fabaceae</taxon>
        <taxon>Papilionoideae</taxon>
        <taxon>50 kb inversion clade</taxon>
        <taxon>NPAAA clade</taxon>
        <taxon>indigoferoid/millettioid clade</taxon>
        <taxon>Phaseoleae</taxon>
        <taxon>Vigna</taxon>
    </lineage>
</organism>
<dbReference type="EMBL" id="AP015044">
    <property type="protein sequence ID" value="BAU01991.1"/>
    <property type="molecule type" value="Genomic_DNA"/>
</dbReference>
<sequence>MDQAWVAQVVKPTLTEYLRPSLEPHRLPELHTVPGQQFREHTPQSPQHRPSRVDHFQFTVSSKCLRVSRKPGSVPPIVTWEFPRQVRRSLTREWAQVLHTVWAVPWASRGNRLGGRLPHRNPSTRELRGGRRQLYGLTSQCWRRESHGGSGHCSVIE</sequence>
<protein>
    <submittedName>
        <fullName evidence="1">Uncharacterized protein</fullName>
    </submittedName>
</protein>
<dbReference type="Proteomes" id="UP000291084">
    <property type="component" value="Chromosome 11"/>
</dbReference>
<evidence type="ECO:0000313" key="2">
    <source>
        <dbReference type="Proteomes" id="UP000291084"/>
    </source>
</evidence>
<accession>A0A0S3TA88</accession>